<feature type="domain" description="AB hydrolase-1" evidence="13">
    <location>
        <begin position="54"/>
        <end position="171"/>
    </location>
</feature>
<evidence type="ECO:0000256" key="11">
    <source>
        <dbReference type="ARBA" id="ARBA00048919"/>
    </source>
</evidence>
<name>A0A8T0FNM8_ARGBR</name>
<gene>
    <name evidence="14" type="ORF">HNY73_005971</name>
</gene>
<keyword evidence="2" id="KW-0378">Hydrolase</keyword>
<feature type="signal peptide" evidence="12">
    <location>
        <begin position="1"/>
        <end position="24"/>
    </location>
</feature>
<dbReference type="GO" id="GO:0005739">
    <property type="term" value="C:mitochondrion"/>
    <property type="evidence" value="ECO:0007669"/>
    <property type="project" value="TreeGrafter"/>
</dbReference>
<evidence type="ECO:0000256" key="3">
    <source>
        <dbReference type="ARBA" id="ARBA00026104"/>
    </source>
</evidence>
<dbReference type="PANTHER" id="PTHR46118">
    <property type="entry name" value="PROTEIN ABHD11"/>
    <property type="match status" value="1"/>
</dbReference>
<reference evidence="14" key="2">
    <citation type="submission" date="2020-06" db="EMBL/GenBank/DDBJ databases">
        <authorList>
            <person name="Sheffer M."/>
        </authorList>
    </citation>
    <scope>NUCLEOTIDE SEQUENCE</scope>
</reference>
<evidence type="ECO:0000313" key="14">
    <source>
        <dbReference type="EMBL" id="KAF8791040.1"/>
    </source>
</evidence>
<evidence type="ECO:0000256" key="10">
    <source>
        <dbReference type="ARBA" id="ARBA00048513"/>
    </source>
</evidence>
<evidence type="ECO:0000256" key="4">
    <source>
        <dbReference type="ARBA" id="ARBA00042703"/>
    </source>
</evidence>
<comment type="catalytic activity">
    <reaction evidence="10">
        <text>1-octadecanoyl-2-(9Z-octadecenoyl)-sn-glycerol + H2O = 2-(9Z-octadecenoyl)-glycerol + octadecanoate + H(+)</text>
        <dbReference type="Rhea" id="RHEA:77103"/>
        <dbReference type="ChEBI" id="CHEBI:15377"/>
        <dbReference type="ChEBI" id="CHEBI:15378"/>
        <dbReference type="ChEBI" id="CHEBI:25629"/>
        <dbReference type="ChEBI" id="CHEBI:73990"/>
        <dbReference type="ChEBI" id="CHEBI:75468"/>
    </reaction>
</comment>
<evidence type="ECO:0000256" key="12">
    <source>
        <dbReference type="SAM" id="SignalP"/>
    </source>
</evidence>
<dbReference type="Gene3D" id="3.40.50.1820">
    <property type="entry name" value="alpha/beta hydrolase"/>
    <property type="match status" value="1"/>
</dbReference>
<comment type="catalytic activity">
    <reaction evidence="9">
        <text>1,2-didecanoylglycerol + H2O = decanoylglycerol + decanoate + H(+)</text>
        <dbReference type="Rhea" id="RHEA:48596"/>
        <dbReference type="ChEBI" id="CHEBI:11152"/>
        <dbReference type="ChEBI" id="CHEBI:15377"/>
        <dbReference type="ChEBI" id="CHEBI:15378"/>
        <dbReference type="ChEBI" id="CHEBI:27689"/>
        <dbReference type="ChEBI" id="CHEBI:90605"/>
    </reaction>
</comment>
<evidence type="ECO:0000313" key="15">
    <source>
        <dbReference type="Proteomes" id="UP000807504"/>
    </source>
</evidence>
<comment type="caution">
    <text evidence="14">The sequence shown here is derived from an EMBL/GenBank/DDBJ whole genome shotgun (WGS) entry which is preliminary data.</text>
</comment>
<comment type="similarity">
    <text evidence="1">Belongs to the AB hydrolase superfamily.</text>
</comment>
<dbReference type="InterPro" id="IPR000073">
    <property type="entry name" value="AB_hydrolase_1"/>
</dbReference>
<keyword evidence="12" id="KW-0732">Signal</keyword>
<comment type="catalytic activity">
    <reaction evidence="5">
        <text>a 1,2-diacyl-sn-glycerol + H2O = a 2-acylglycerol + a fatty acid + H(+)</text>
        <dbReference type="Rhea" id="RHEA:33275"/>
        <dbReference type="ChEBI" id="CHEBI:15377"/>
        <dbReference type="ChEBI" id="CHEBI:15378"/>
        <dbReference type="ChEBI" id="CHEBI:17389"/>
        <dbReference type="ChEBI" id="CHEBI:17815"/>
        <dbReference type="ChEBI" id="CHEBI:28868"/>
        <dbReference type="EC" id="3.1.1.116"/>
    </reaction>
</comment>
<dbReference type="PRINTS" id="PR00111">
    <property type="entry name" value="ABHYDROLASE"/>
</dbReference>
<dbReference type="EMBL" id="JABXBU010000011">
    <property type="protein sequence ID" value="KAF8791040.1"/>
    <property type="molecule type" value="Genomic_DNA"/>
</dbReference>
<comment type="catalytic activity">
    <reaction evidence="11">
        <text>1-octadecanoyl-2-(5Z,8Z,11Z,14Z-eicosatetraenoyl)-sn-glycerol + H2O = 2-(5Z,8Z,11Z,14Z-eicosatetraenoyl)-glycerol + octadecanoate + H(+)</text>
        <dbReference type="Rhea" id="RHEA:38507"/>
        <dbReference type="ChEBI" id="CHEBI:15377"/>
        <dbReference type="ChEBI" id="CHEBI:15378"/>
        <dbReference type="ChEBI" id="CHEBI:25629"/>
        <dbReference type="ChEBI" id="CHEBI:52392"/>
        <dbReference type="ChEBI" id="CHEBI:75728"/>
    </reaction>
</comment>
<dbReference type="SUPFAM" id="SSF53474">
    <property type="entry name" value="alpha/beta-Hydrolases"/>
    <property type="match status" value="1"/>
</dbReference>
<feature type="chain" id="PRO_5035922069" description="sn-1-specific diacylglycerol lipase ABHD11" evidence="12">
    <location>
        <begin position="25"/>
        <end position="311"/>
    </location>
</feature>
<dbReference type="GO" id="GO:0052689">
    <property type="term" value="F:carboxylic ester hydrolase activity"/>
    <property type="evidence" value="ECO:0007669"/>
    <property type="project" value="TreeGrafter"/>
</dbReference>
<reference evidence="14" key="1">
    <citation type="journal article" date="2020" name="bioRxiv">
        <title>Chromosome-level reference genome of the European wasp spider Argiope bruennichi: a resource for studies on range expansion and evolutionary adaptation.</title>
        <authorList>
            <person name="Sheffer M.M."/>
            <person name="Hoppe A."/>
            <person name="Krehenwinkel H."/>
            <person name="Uhl G."/>
            <person name="Kuss A.W."/>
            <person name="Jensen L."/>
            <person name="Jensen C."/>
            <person name="Gillespie R.G."/>
            <person name="Hoff K.J."/>
            <person name="Prost S."/>
        </authorList>
    </citation>
    <scope>NUCLEOTIDE SEQUENCE</scope>
</reference>
<accession>A0A8T0FNM8</accession>
<sequence length="311" mass="35021">MWLQPVWICFSSLLLASLSISILAAKPKPVELKYSCTAVATPGEHREHKADDAPIIMLHGLGGNKEVWKGIFELLSLDTKREVCIIDLRNHGESPWNNDEYDVEAMTEDIKHLIDQLKAPKVIALGQSLGGKIAIHLALTYPEKVEKIIIEDMRPNGFTPEGLNEMQFFANIMKGLDNEIPQGVTEIEAKKAFLNLLNARLEKMNMNFKLDDPSIVPIKCTDGKCQWRFNPILRDTIARNVDELFIKSSGRFDGPALFIYGGKSNFKVGDDEENIKMLFPNAKLVEVAEATHMVFTFKEFTSEVIKFINDA</sequence>
<evidence type="ECO:0000256" key="2">
    <source>
        <dbReference type="ARBA" id="ARBA00022801"/>
    </source>
</evidence>
<evidence type="ECO:0000256" key="5">
    <source>
        <dbReference type="ARBA" id="ARBA00043667"/>
    </source>
</evidence>
<dbReference type="Pfam" id="PF00561">
    <property type="entry name" value="Abhydrolase_1"/>
    <property type="match status" value="1"/>
</dbReference>
<evidence type="ECO:0000256" key="7">
    <source>
        <dbReference type="ARBA" id="ARBA00044064"/>
    </source>
</evidence>
<comment type="catalytic activity">
    <reaction evidence="6">
        <text>a 1,3-diacyl-sn-glycerol + H2O = a 1-acyl-sn-glycerol + a fatty acid + H(+)</text>
        <dbReference type="Rhea" id="RHEA:38503"/>
        <dbReference type="ChEBI" id="CHEBI:15377"/>
        <dbReference type="ChEBI" id="CHEBI:15378"/>
        <dbReference type="ChEBI" id="CHEBI:28868"/>
        <dbReference type="ChEBI" id="CHEBI:64683"/>
        <dbReference type="ChEBI" id="CHEBI:77272"/>
    </reaction>
</comment>
<protein>
    <recommendedName>
        <fullName evidence="7">sn-1-specific diacylglycerol lipase ABHD11</fullName>
        <ecNumber evidence="3">3.1.1.116</ecNumber>
    </recommendedName>
    <alternativeName>
        <fullName evidence="4">Alpha/beta hydrolase domain-containing protein 11</fullName>
    </alternativeName>
</protein>
<dbReference type="PANTHER" id="PTHR46118:SF4">
    <property type="entry name" value="PROTEIN ABHD11"/>
    <property type="match status" value="1"/>
</dbReference>
<evidence type="ECO:0000259" key="13">
    <source>
        <dbReference type="Pfam" id="PF00561"/>
    </source>
</evidence>
<proteinExistence type="inferred from homology"/>
<dbReference type="EC" id="3.1.1.116" evidence="3"/>
<evidence type="ECO:0000256" key="1">
    <source>
        <dbReference type="ARBA" id="ARBA00008645"/>
    </source>
</evidence>
<comment type="catalytic activity">
    <reaction evidence="8">
        <text>1-octadecanoyl-2-(4Z,7Z,10Z,13Z,16Z,19Z-docosahexaenoyl)-sn-glycerol + H2O = 2-(4Z,7Z,10Z,13Z,16Z,19Z-docosahexaenoyl)-glycerol + octadecanoate + H(+)</text>
        <dbReference type="Rhea" id="RHEA:77107"/>
        <dbReference type="ChEBI" id="CHEBI:15377"/>
        <dbReference type="ChEBI" id="CHEBI:15378"/>
        <dbReference type="ChEBI" id="CHEBI:25629"/>
        <dbReference type="ChEBI" id="CHEBI:77129"/>
        <dbReference type="ChEBI" id="CHEBI:186738"/>
    </reaction>
</comment>
<dbReference type="InterPro" id="IPR029058">
    <property type="entry name" value="AB_hydrolase_fold"/>
</dbReference>
<evidence type="ECO:0000256" key="9">
    <source>
        <dbReference type="ARBA" id="ARBA00048504"/>
    </source>
</evidence>
<evidence type="ECO:0000256" key="8">
    <source>
        <dbReference type="ARBA" id="ARBA00048283"/>
    </source>
</evidence>
<dbReference type="AlphaFoldDB" id="A0A8T0FNM8"/>
<evidence type="ECO:0000256" key="6">
    <source>
        <dbReference type="ARBA" id="ARBA00043742"/>
    </source>
</evidence>
<dbReference type="Proteomes" id="UP000807504">
    <property type="component" value="Unassembled WGS sequence"/>
</dbReference>
<keyword evidence="15" id="KW-1185">Reference proteome</keyword>
<organism evidence="14 15">
    <name type="scientific">Argiope bruennichi</name>
    <name type="common">Wasp spider</name>
    <name type="synonym">Aranea bruennichi</name>
    <dbReference type="NCBI Taxonomy" id="94029"/>
    <lineage>
        <taxon>Eukaryota</taxon>
        <taxon>Metazoa</taxon>
        <taxon>Ecdysozoa</taxon>
        <taxon>Arthropoda</taxon>
        <taxon>Chelicerata</taxon>
        <taxon>Arachnida</taxon>
        <taxon>Araneae</taxon>
        <taxon>Araneomorphae</taxon>
        <taxon>Entelegynae</taxon>
        <taxon>Araneoidea</taxon>
        <taxon>Araneidae</taxon>
        <taxon>Argiope</taxon>
    </lineage>
</organism>